<name>D5MGP4_METO1</name>
<accession>D5MGP4</accession>
<reference evidence="1 2" key="1">
    <citation type="journal article" date="2010" name="Nature">
        <title>Nitrite-driven anaerobic methane oxidation by oxygenic bacteria.</title>
        <authorList>
            <person name="Ettwig K.F."/>
            <person name="Butler M.K."/>
            <person name="Le Paslier D."/>
            <person name="Pelletier E."/>
            <person name="Mangenot S."/>
            <person name="Kuypers M.M.M."/>
            <person name="Schreiber F."/>
            <person name="Dutilh B.E."/>
            <person name="Zedelius J."/>
            <person name="de Beer D."/>
            <person name="Gloerich J."/>
            <person name="Wessels H.J.C.T."/>
            <person name="van Allen T."/>
            <person name="Luesken F."/>
            <person name="Wu M."/>
            <person name="van de Pas-Schoonen K.T."/>
            <person name="Op den Camp H.J.M."/>
            <person name="Janssen-Megens E.M."/>
            <person name="Francoijs K-J."/>
            <person name="Stunnenberg H."/>
            <person name="Weissenbach J."/>
            <person name="Jetten M.S.M."/>
            <person name="Strous M."/>
        </authorList>
    </citation>
    <scope>NUCLEOTIDE SEQUENCE [LARGE SCALE GENOMIC DNA]</scope>
</reference>
<dbReference type="EMBL" id="FP565575">
    <property type="protein sequence ID" value="CBE68925.1"/>
    <property type="molecule type" value="Genomic_DNA"/>
</dbReference>
<evidence type="ECO:0000313" key="1">
    <source>
        <dbReference type="EMBL" id="CBE68925.1"/>
    </source>
</evidence>
<gene>
    <name evidence="1" type="ORF">DAMO_1875</name>
</gene>
<organism evidence="1 2">
    <name type="scientific">Methylomirabilis oxygeniifera</name>
    <dbReference type="NCBI Taxonomy" id="671143"/>
    <lineage>
        <taxon>Bacteria</taxon>
        <taxon>Candidatus Methylomirabilota</taxon>
        <taxon>Candidatus Methylomirabilia</taxon>
        <taxon>Candidatus Methylomirabilales</taxon>
        <taxon>Candidatus Methylomirabilaceae</taxon>
        <taxon>Candidatus Methylomirabilis</taxon>
    </lineage>
</organism>
<dbReference type="HOGENOM" id="CLU_3005584_0_0_0"/>
<dbReference type="STRING" id="671143.DAMO_1875"/>
<evidence type="ECO:0000313" key="2">
    <source>
        <dbReference type="Proteomes" id="UP000006898"/>
    </source>
</evidence>
<dbReference type="KEGG" id="mox:DAMO_1875"/>
<dbReference type="Proteomes" id="UP000006898">
    <property type="component" value="Chromosome"/>
</dbReference>
<proteinExistence type="predicted"/>
<dbReference type="AlphaFoldDB" id="D5MGP4"/>
<sequence>MTTTGIASGQIRNRRMSVLIENLPMLRIVLSHNTIGLQRFSSAATNETSQNCRKLL</sequence>
<protein>
    <submittedName>
        <fullName evidence="1">Uncharacterized protein</fullName>
    </submittedName>
</protein>